<keyword evidence="2" id="KW-0812">Transmembrane</keyword>
<protein>
    <recommendedName>
        <fullName evidence="5">Polymer-forming cytoskeletal protein</fullName>
    </recommendedName>
</protein>
<dbReference type="InterPro" id="IPR007607">
    <property type="entry name" value="BacA/B"/>
</dbReference>
<organism evidence="3 4">
    <name type="scientific">Kosakonia cowanii JCM 10956 = DSM 18146</name>
    <dbReference type="NCBI Taxonomy" id="1300165"/>
    <lineage>
        <taxon>Bacteria</taxon>
        <taxon>Pseudomonadati</taxon>
        <taxon>Pseudomonadota</taxon>
        <taxon>Gammaproteobacteria</taxon>
        <taxon>Enterobacterales</taxon>
        <taxon>Enterobacteriaceae</taxon>
        <taxon>Kosakonia</taxon>
    </lineage>
</organism>
<dbReference type="PANTHER" id="PTHR35024">
    <property type="entry name" value="HYPOTHETICAL CYTOSOLIC PROTEIN"/>
    <property type="match status" value="1"/>
</dbReference>
<evidence type="ECO:0000313" key="4">
    <source>
        <dbReference type="Proteomes" id="UP000187148"/>
    </source>
</evidence>
<keyword evidence="2" id="KW-1133">Transmembrane helix</keyword>
<evidence type="ECO:0000313" key="3">
    <source>
        <dbReference type="EMBL" id="APZ05246.1"/>
    </source>
</evidence>
<dbReference type="KEGG" id="kco:BWI95_09365"/>
<keyword evidence="2" id="KW-0472">Membrane</keyword>
<dbReference type="RefSeq" id="WP_076769384.1">
    <property type="nucleotide sequence ID" value="NZ_CP019445.1"/>
</dbReference>
<reference evidence="3 4" key="1">
    <citation type="submission" date="2017-01" db="EMBL/GenBank/DDBJ databases">
        <authorList>
            <person name="Cao J.-M."/>
        </authorList>
    </citation>
    <scope>NUCLEOTIDE SEQUENCE [LARGE SCALE GENOMIC DNA]</scope>
    <source>
        <strain evidence="3 4">888-76</strain>
    </source>
</reference>
<comment type="similarity">
    <text evidence="1">Belongs to the bactofilin family.</text>
</comment>
<accession>A0A807LF64</accession>
<dbReference type="Pfam" id="PF04519">
    <property type="entry name" value="Bactofilin"/>
    <property type="match status" value="1"/>
</dbReference>
<keyword evidence="4" id="KW-1185">Reference proteome</keyword>
<evidence type="ECO:0000256" key="2">
    <source>
        <dbReference type="SAM" id="Phobius"/>
    </source>
</evidence>
<dbReference type="EMBL" id="CP019445">
    <property type="protein sequence ID" value="APZ05246.1"/>
    <property type="molecule type" value="Genomic_DNA"/>
</dbReference>
<dbReference type="Proteomes" id="UP000187148">
    <property type="component" value="Chromosome"/>
</dbReference>
<sequence length="202" mass="22119">MDKHYWYLNLALAFWAFALGSWCIDARLWALVAASLTLLGFFLHFVQHQVNAMFGKEKTPKTPPLQPIAASLINEKETLRDEKQNTVVASGTNFVGNITSNGQVHIYGTLTGNIEAKDNIIRIMRNGVVEGNLSCRELFIDGTVNGECSSETLNIEENGNINGTLTYSALTIKKGGTFSGQAKLTAPVAKLSVEKEKKRAAE</sequence>
<dbReference type="PANTHER" id="PTHR35024:SF4">
    <property type="entry name" value="POLYMER-FORMING CYTOSKELETAL PROTEIN"/>
    <property type="match status" value="1"/>
</dbReference>
<evidence type="ECO:0000256" key="1">
    <source>
        <dbReference type="ARBA" id="ARBA00044755"/>
    </source>
</evidence>
<feature type="transmembrane region" description="Helical" evidence="2">
    <location>
        <begin position="28"/>
        <end position="46"/>
    </location>
</feature>
<feature type="transmembrane region" description="Helical" evidence="2">
    <location>
        <begin position="5"/>
        <end position="22"/>
    </location>
</feature>
<gene>
    <name evidence="3" type="ORF">BWI95_09365</name>
</gene>
<proteinExistence type="inferred from homology"/>
<name>A0A807LF64_9ENTR</name>
<dbReference type="AlphaFoldDB" id="A0A807LF64"/>
<evidence type="ECO:0008006" key="5">
    <source>
        <dbReference type="Google" id="ProtNLM"/>
    </source>
</evidence>